<dbReference type="Pfam" id="PF01497">
    <property type="entry name" value="Peripla_BP_2"/>
    <property type="match status" value="1"/>
</dbReference>
<proteinExistence type="inferred from homology"/>
<feature type="signal peptide" evidence="6">
    <location>
        <begin position="1"/>
        <end position="24"/>
    </location>
</feature>
<accession>A0A163MLN0</accession>
<sequence length="322" mass="34447">MKKWCGTLAIILCIGILSACGGQASEAVNTSASSSSAQETGDSGKAGEKDSVTQVDPNAKIASMSIHMTNNLLALGIKPAGSAIGGGVGDFLPHVAHLLEGSAKLGVVGDSDMEAVLGLKPDYIFIDEHFGGEERSKLEKIAPVVSTNLDEGTWQDHLKRVAAVVGRDKEAEAFIKEYEEKADQVSKLIASELGENATAMAIRVSAKEIRVQSAGRPVGPIMFQDLKLKPANGVEKISASEPYAVISKEVLPDFDADAIFLIVNNDDNAKKVYAELENNPLWKNLKAVKNNHVYTLDGQKWLDYSSLGQSMAMDDAEQLFTK</sequence>
<dbReference type="Gene3D" id="3.40.50.1980">
    <property type="entry name" value="Nitrogenase molybdenum iron protein domain"/>
    <property type="match status" value="2"/>
</dbReference>
<dbReference type="PROSITE" id="PS50983">
    <property type="entry name" value="FE_B12_PBP"/>
    <property type="match status" value="1"/>
</dbReference>
<evidence type="ECO:0000256" key="1">
    <source>
        <dbReference type="ARBA" id="ARBA00004196"/>
    </source>
</evidence>
<feature type="region of interest" description="Disordered" evidence="5">
    <location>
        <begin position="30"/>
        <end position="54"/>
    </location>
</feature>
<keyword evidence="4 6" id="KW-0732">Signal</keyword>
<dbReference type="InterPro" id="IPR051313">
    <property type="entry name" value="Bact_iron-sidero_bind"/>
</dbReference>
<evidence type="ECO:0000256" key="4">
    <source>
        <dbReference type="ARBA" id="ARBA00022729"/>
    </source>
</evidence>
<feature type="chain" id="PRO_5007844304" evidence="6">
    <location>
        <begin position="25"/>
        <end position="322"/>
    </location>
</feature>
<comment type="caution">
    <text evidence="8">The sequence shown here is derived from an EMBL/GenBank/DDBJ whole genome shotgun (WGS) entry which is preliminary data.</text>
</comment>
<comment type="subcellular location">
    <subcellularLocation>
        <location evidence="1">Cell envelope</location>
    </subcellularLocation>
</comment>
<organism evidence="8 9">
    <name type="scientific">Paenibacillus glucanolyticus</name>
    <dbReference type="NCBI Taxonomy" id="59843"/>
    <lineage>
        <taxon>Bacteria</taxon>
        <taxon>Bacillati</taxon>
        <taxon>Bacillota</taxon>
        <taxon>Bacilli</taxon>
        <taxon>Bacillales</taxon>
        <taxon>Paenibacillaceae</taxon>
        <taxon>Paenibacillus</taxon>
    </lineage>
</organism>
<dbReference type="RefSeq" id="WP_063479811.1">
    <property type="nucleotide sequence ID" value="NZ_CP147845.1"/>
</dbReference>
<dbReference type="Proteomes" id="UP000076796">
    <property type="component" value="Unassembled WGS sequence"/>
</dbReference>
<dbReference type="GO" id="GO:0030288">
    <property type="term" value="C:outer membrane-bounded periplasmic space"/>
    <property type="evidence" value="ECO:0007669"/>
    <property type="project" value="TreeGrafter"/>
</dbReference>
<dbReference type="PANTHER" id="PTHR30532">
    <property type="entry name" value="IRON III DICITRATE-BINDING PERIPLASMIC PROTEIN"/>
    <property type="match status" value="1"/>
</dbReference>
<dbReference type="STRING" id="59843.A3958_21935"/>
<evidence type="ECO:0000313" key="8">
    <source>
        <dbReference type="EMBL" id="KZS49186.1"/>
    </source>
</evidence>
<keyword evidence="3" id="KW-0813">Transport</keyword>
<dbReference type="EMBL" id="LWMH01000001">
    <property type="protein sequence ID" value="KZS49186.1"/>
    <property type="molecule type" value="Genomic_DNA"/>
</dbReference>
<dbReference type="PROSITE" id="PS51257">
    <property type="entry name" value="PROKAR_LIPOPROTEIN"/>
    <property type="match status" value="1"/>
</dbReference>
<evidence type="ECO:0000256" key="3">
    <source>
        <dbReference type="ARBA" id="ARBA00022448"/>
    </source>
</evidence>
<dbReference type="PANTHER" id="PTHR30532:SF21">
    <property type="entry name" value="SIDEROPHORE-BINDING LIPOPROTEIN YFIY-RELATED"/>
    <property type="match status" value="1"/>
</dbReference>
<evidence type="ECO:0000259" key="7">
    <source>
        <dbReference type="PROSITE" id="PS50983"/>
    </source>
</evidence>
<gene>
    <name evidence="8" type="ORF">AWU65_22660</name>
</gene>
<dbReference type="GO" id="GO:1901678">
    <property type="term" value="P:iron coordination entity transport"/>
    <property type="evidence" value="ECO:0007669"/>
    <property type="project" value="UniProtKB-ARBA"/>
</dbReference>
<evidence type="ECO:0000256" key="5">
    <source>
        <dbReference type="SAM" id="MobiDB-lite"/>
    </source>
</evidence>
<dbReference type="OrthoDB" id="2901226at2"/>
<dbReference type="AlphaFoldDB" id="A0A163MLN0"/>
<dbReference type="SUPFAM" id="SSF53807">
    <property type="entry name" value="Helical backbone' metal receptor"/>
    <property type="match status" value="1"/>
</dbReference>
<dbReference type="GeneID" id="97555915"/>
<keyword evidence="9" id="KW-1185">Reference proteome</keyword>
<name>A0A163MLN0_9BACL</name>
<dbReference type="InterPro" id="IPR002491">
    <property type="entry name" value="ABC_transptr_periplasmic_BD"/>
</dbReference>
<feature type="domain" description="Fe/B12 periplasmic-binding" evidence="7">
    <location>
        <begin position="60"/>
        <end position="322"/>
    </location>
</feature>
<evidence type="ECO:0000256" key="2">
    <source>
        <dbReference type="ARBA" id="ARBA00008814"/>
    </source>
</evidence>
<reference evidence="8" key="1">
    <citation type="journal article" date="2016" name="Genome Announc.">
        <title>Draft genomes of two strains of Paenibacillus glucanolyticus with capability to degrade lignocellulose.</title>
        <authorList>
            <person name="Mathews S.L."/>
            <person name="Pawlak J."/>
            <person name="Grunden A.M."/>
        </authorList>
    </citation>
    <scope>NUCLEOTIDE SEQUENCE [LARGE SCALE GENOMIC DNA]</scope>
    <source>
        <strain evidence="8">SLM1</strain>
    </source>
</reference>
<evidence type="ECO:0000313" key="9">
    <source>
        <dbReference type="Proteomes" id="UP000076796"/>
    </source>
</evidence>
<comment type="similarity">
    <text evidence="2">Belongs to the bacterial solute-binding protein 8 family.</text>
</comment>
<protein>
    <submittedName>
        <fullName evidence="8">Iron-hydroxamate ABC transporter substrate-binding protein</fullName>
    </submittedName>
</protein>
<evidence type="ECO:0000256" key="6">
    <source>
        <dbReference type="SAM" id="SignalP"/>
    </source>
</evidence>